<reference evidence="4" key="1">
    <citation type="journal article" date="2014" name="Nat. Commun.">
        <title>Genomic adaptations of the halophilic Dead Sea filamentous fungus Eurotium rubrum.</title>
        <authorList>
            <person name="Kis-Papo T."/>
            <person name="Weig A.R."/>
            <person name="Riley R."/>
            <person name="Persoh D."/>
            <person name="Salamov A."/>
            <person name="Sun H."/>
            <person name="Lipzen A."/>
            <person name="Wasser S.P."/>
            <person name="Rambold G."/>
            <person name="Grigoriev I.V."/>
            <person name="Nevo E."/>
        </authorList>
    </citation>
    <scope>NUCLEOTIDE SEQUENCE [LARGE SCALE GENOMIC DNA]</scope>
    <source>
        <strain evidence="4">CBS 135680</strain>
    </source>
</reference>
<organism evidence="3 4">
    <name type="scientific">Aspergillus ruber (strain CBS 135680)</name>
    <dbReference type="NCBI Taxonomy" id="1388766"/>
    <lineage>
        <taxon>Eukaryota</taxon>
        <taxon>Fungi</taxon>
        <taxon>Dikarya</taxon>
        <taxon>Ascomycota</taxon>
        <taxon>Pezizomycotina</taxon>
        <taxon>Eurotiomycetes</taxon>
        <taxon>Eurotiomycetidae</taxon>
        <taxon>Eurotiales</taxon>
        <taxon>Aspergillaceae</taxon>
        <taxon>Aspergillus</taxon>
        <taxon>Aspergillus subgen. Aspergillus</taxon>
    </lineage>
</organism>
<feature type="compositionally biased region" description="Polar residues" evidence="1">
    <location>
        <begin position="388"/>
        <end position="401"/>
    </location>
</feature>
<dbReference type="Proteomes" id="UP000019804">
    <property type="component" value="Unassembled WGS sequence"/>
</dbReference>
<dbReference type="HOGENOM" id="CLU_008022_0_0_1"/>
<feature type="compositionally biased region" description="Basic residues" evidence="1">
    <location>
        <begin position="440"/>
        <end position="453"/>
    </location>
</feature>
<dbReference type="GO" id="GO:0031267">
    <property type="term" value="F:small GTPase binding"/>
    <property type="evidence" value="ECO:0007669"/>
    <property type="project" value="InterPro"/>
</dbReference>
<feature type="compositionally biased region" description="Low complexity" evidence="1">
    <location>
        <begin position="830"/>
        <end position="847"/>
    </location>
</feature>
<feature type="region of interest" description="Disordered" evidence="1">
    <location>
        <begin position="800"/>
        <end position="860"/>
    </location>
</feature>
<dbReference type="GO" id="GO:0030036">
    <property type="term" value="P:actin cytoskeleton organization"/>
    <property type="evidence" value="ECO:0007669"/>
    <property type="project" value="InterPro"/>
</dbReference>
<dbReference type="OrthoDB" id="2155261at2759"/>
<dbReference type="Gene3D" id="1.25.10.10">
    <property type="entry name" value="Leucine-rich Repeat Variant"/>
    <property type="match status" value="1"/>
</dbReference>
<feature type="compositionally biased region" description="Basic and acidic residues" evidence="1">
    <location>
        <begin position="411"/>
        <end position="422"/>
    </location>
</feature>
<dbReference type="EMBL" id="KK088411">
    <property type="protein sequence ID" value="EYE99807.1"/>
    <property type="molecule type" value="Genomic_DNA"/>
</dbReference>
<protein>
    <recommendedName>
        <fullName evidence="2">Formin GTPase-binding domain-containing protein</fullName>
    </recommendedName>
</protein>
<evidence type="ECO:0000256" key="1">
    <source>
        <dbReference type="SAM" id="MobiDB-lite"/>
    </source>
</evidence>
<feature type="region of interest" description="Disordered" evidence="1">
    <location>
        <begin position="115"/>
        <end position="339"/>
    </location>
</feature>
<dbReference type="Pfam" id="PF06371">
    <property type="entry name" value="Drf_GBD"/>
    <property type="match status" value="1"/>
</dbReference>
<feature type="compositionally biased region" description="Basic and acidic residues" evidence="1">
    <location>
        <begin position="197"/>
        <end position="209"/>
    </location>
</feature>
<sequence>MAPNTQRPPNIFEDTPRSPTKPSVIRAILSAKSHKRNLSADEAIAPKPLNRNKPLNNSFESSVDGQNQHYQQPLSEITANRDAGDGPPKSPTKSDGIGLHKKTKSVVSLKSLISYMERKDNKTEDLPDEESQEWKPKKAKSANSLTAILKRSQRGRKNSTASSKDNKENRSPSDSLPSPVWTQYTARSSLEQPAPRRSQDTRRTLHDEVSLYTPRGYGPQEQRNFYDFHQPSLTKRTEPKPRPKSEILTGNRKMKEVLSAMRTPSDNAYPTDAPEPSSPTKPQGRPRRFSRPRSRSRSRSGIEQKPEQRPEQKPESNPQRVSRVQAAISAFNAKEQGADLHRMSVKELESEFEKLLDARNTPHNMRDKMRSLDTNIKIDFIQKDRSESATPSSANPGADTTDSSRRGRKKEQKDDQSRDGKSRSRSRSRGWSFKGSISPTKKRSGSGSSHRRPKSADFSQPATLANILTPTTSVTSLAMTANHDTAIDPSDFVHYLREIQKPEMVEVGKVHKLRLLLRNETITWVDTFIADGGMDEIVQLLYRIMKVEWREEHEDNLLHETLLCMKALCTTSVALKRLTEIEKELFPALLKMLFDEEKKGPSEFTTRQIIINLLFTQLDTASSNDDAITRASRLLSYLRDPTPPEENQPLNFIANIYQSRPYRIWCKEVTNVAKEVFWIFLHHLNVIPIVKSDDTTSAYRERHFPVPRPPVPAAPYVGGVEWDATNYLAAHLDLLNGLIASMPTKEERNNLRDEFRASGFEKVMGGSLRTCKEKFYSSIHDCLRTWISAAIEDEWPYTFIREGPPRPEPSKSPIKTTGGSPSKGIIAEKPPQLELPLPLPVGNNNGNRRFSPKGDINNWL</sequence>
<dbReference type="GO" id="GO:0003779">
    <property type="term" value="F:actin binding"/>
    <property type="evidence" value="ECO:0007669"/>
    <property type="project" value="InterPro"/>
</dbReference>
<gene>
    <name evidence="3" type="ORF">EURHEDRAFT_30415</name>
</gene>
<feature type="compositionally biased region" description="Polar residues" evidence="1">
    <location>
        <begin position="58"/>
        <end position="78"/>
    </location>
</feature>
<evidence type="ECO:0000313" key="3">
    <source>
        <dbReference type="EMBL" id="EYE99807.1"/>
    </source>
</evidence>
<feature type="compositionally biased region" description="Basic residues" evidence="1">
    <location>
        <begin position="284"/>
        <end position="298"/>
    </location>
</feature>
<feature type="compositionally biased region" description="Basic and acidic residues" evidence="1">
    <location>
        <begin position="300"/>
        <end position="314"/>
    </location>
</feature>
<keyword evidence="4" id="KW-1185">Reference proteome</keyword>
<feature type="domain" description="Formin GTPase-binding" evidence="2">
    <location>
        <begin position="340"/>
        <end position="617"/>
    </location>
</feature>
<dbReference type="AlphaFoldDB" id="A0A017SS32"/>
<dbReference type="GeneID" id="63693409"/>
<dbReference type="SMART" id="SM01140">
    <property type="entry name" value="Drf_GBD"/>
    <property type="match status" value="1"/>
</dbReference>
<dbReference type="RefSeq" id="XP_040643495.1">
    <property type="nucleotide sequence ID" value="XM_040778285.1"/>
</dbReference>
<feature type="region of interest" description="Disordered" evidence="1">
    <location>
        <begin position="1"/>
        <end position="103"/>
    </location>
</feature>
<evidence type="ECO:0000313" key="4">
    <source>
        <dbReference type="Proteomes" id="UP000019804"/>
    </source>
</evidence>
<feature type="compositionally biased region" description="Polar residues" evidence="1">
    <location>
        <begin position="172"/>
        <end position="191"/>
    </location>
</feature>
<feature type="region of interest" description="Disordered" evidence="1">
    <location>
        <begin position="381"/>
        <end position="464"/>
    </location>
</feature>
<feature type="compositionally biased region" description="Basic and acidic residues" evidence="1">
    <location>
        <begin position="235"/>
        <end position="245"/>
    </location>
</feature>
<feature type="compositionally biased region" description="Low complexity" evidence="1">
    <location>
        <begin position="46"/>
        <end position="57"/>
    </location>
</feature>
<name>A0A017SS32_ASPRC</name>
<feature type="compositionally biased region" description="Basic and acidic residues" evidence="1">
    <location>
        <begin position="116"/>
        <end position="125"/>
    </location>
</feature>
<dbReference type="SUPFAM" id="SSF48371">
    <property type="entry name" value="ARM repeat"/>
    <property type="match status" value="1"/>
</dbReference>
<dbReference type="InterPro" id="IPR011989">
    <property type="entry name" value="ARM-like"/>
</dbReference>
<dbReference type="InterPro" id="IPR016024">
    <property type="entry name" value="ARM-type_fold"/>
</dbReference>
<proteinExistence type="predicted"/>
<evidence type="ECO:0000259" key="2">
    <source>
        <dbReference type="SMART" id="SM01140"/>
    </source>
</evidence>
<accession>A0A017SS32</accession>
<dbReference type="InterPro" id="IPR010473">
    <property type="entry name" value="GTPase-bd"/>
</dbReference>